<evidence type="ECO:0000313" key="2">
    <source>
        <dbReference type="EMBL" id="EQD45880.1"/>
    </source>
</evidence>
<feature type="domain" description="Cupin type-2" evidence="1">
    <location>
        <begin position="32"/>
        <end position="97"/>
    </location>
</feature>
<dbReference type="Pfam" id="PF07883">
    <property type="entry name" value="Cupin_2"/>
    <property type="match status" value="1"/>
</dbReference>
<name>T1AUZ0_9ZZZZ</name>
<dbReference type="Gene3D" id="2.60.120.10">
    <property type="entry name" value="Jelly Rolls"/>
    <property type="match status" value="1"/>
</dbReference>
<gene>
    <name evidence="2" type="ORF">B1B_12851</name>
</gene>
<sequence length="113" mass="12770">MPFPESVHRLPKTDLAGIDVYVHDNGSSQVLFFELPQGRREVTVPTHTHDVEWGVVVEGRIDMTIEGRTEPHPAGATHWIPARAPHSFRFHPGTSSVHYFVERRVALPTDRKA</sequence>
<dbReference type="InterPro" id="IPR013096">
    <property type="entry name" value="Cupin_2"/>
</dbReference>
<reference evidence="2" key="2">
    <citation type="journal article" date="2014" name="ISME J.">
        <title>Microbial stratification in low pH oxic and suboxic macroscopic growths along an acid mine drainage.</title>
        <authorList>
            <person name="Mendez-Garcia C."/>
            <person name="Mesa V."/>
            <person name="Sprenger R.R."/>
            <person name="Richter M."/>
            <person name="Diez M.S."/>
            <person name="Solano J."/>
            <person name="Bargiela R."/>
            <person name="Golyshina O.V."/>
            <person name="Manteca A."/>
            <person name="Ramos J.L."/>
            <person name="Gallego J.R."/>
            <person name="Llorente I."/>
            <person name="Martins Dos Santos V.A."/>
            <person name="Jensen O.N."/>
            <person name="Pelaez A.I."/>
            <person name="Sanchez J."/>
            <person name="Ferrer M."/>
        </authorList>
    </citation>
    <scope>NUCLEOTIDE SEQUENCE</scope>
</reference>
<comment type="caution">
    <text evidence="2">The sequence shown here is derived from an EMBL/GenBank/DDBJ whole genome shotgun (WGS) entry which is preliminary data.</text>
</comment>
<dbReference type="InterPro" id="IPR011051">
    <property type="entry name" value="RmlC_Cupin_sf"/>
</dbReference>
<dbReference type="SUPFAM" id="SSF51182">
    <property type="entry name" value="RmlC-like cupins"/>
    <property type="match status" value="1"/>
</dbReference>
<proteinExistence type="predicted"/>
<protein>
    <submittedName>
        <fullName evidence="2">Cupin 2 conserved barrel domain protein</fullName>
    </submittedName>
</protein>
<organism evidence="2">
    <name type="scientific">mine drainage metagenome</name>
    <dbReference type="NCBI Taxonomy" id="410659"/>
    <lineage>
        <taxon>unclassified sequences</taxon>
        <taxon>metagenomes</taxon>
        <taxon>ecological metagenomes</taxon>
    </lineage>
</organism>
<dbReference type="AlphaFoldDB" id="T1AUZ0"/>
<accession>T1AUZ0</accession>
<reference evidence="2" key="1">
    <citation type="submission" date="2013-08" db="EMBL/GenBank/DDBJ databases">
        <authorList>
            <person name="Mendez C."/>
            <person name="Richter M."/>
            <person name="Ferrer M."/>
            <person name="Sanchez J."/>
        </authorList>
    </citation>
    <scope>NUCLEOTIDE SEQUENCE</scope>
</reference>
<dbReference type="EMBL" id="AUZY01008439">
    <property type="protein sequence ID" value="EQD45880.1"/>
    <property type="molecule type" value="Genomic_DNA"/>
</dbReference>
<dbReference type="InterPro" id="IPR014710">
    <property type="entry name" value="RmlC-like_jellyroll"/>
</dbReference>
<evidence type="ECO:0000259" key="1">
    <source>
        <dbReference type="Pfam" id="PF07883"/>
    </source>
</evidence>